<evidence type="ECO:0000313" key="2">
    <source>
        <dbReference type="EMBL" id="KAF5840605.1"/>
    </source>
</evidence>
<name>A0ABQ7H170_DUNSA</name>
<reference evidence="2" key="1">
    <citation type="submission" date="2017-08" db="EMBL/GenBank/DDBJ databases">
        <authorList>
            <person name="Polle J.E."/>
            <person name="Barry K."/>
            <person name="Cushman J."/>
            <person name="Schmutz J."/>
            <person name="Tran D."/>
            <person name="Hathwaick L.T."/>
            <person name="Yim W.C."/>
            <person name="Jenkins J."/>
            <person name="Mckie-Krisberg Z.M."/>
            <person name="Prochnik S."/>
            <person name="Lindquist E."/>
            <person name="Dockter R.B."/>
            <person name="Adam C."/>
            <person name="Molina H."/>
            <person name="Bunkerborg J."/>
            <person name="Jin E."/>
            <person name="Buchheim M."/>
            <person name="Magnuson J."/>
        </authorList>
    </citation>
    <scope>NUCLEOTIDE SEQUENCE</scope>
    <source>
        <strain evidence="2">CCAP 19/18</strain>
    </source>
</reference>
<evidence type="ECO:0000313" key="3">
    <source>
        <dbReference type="Proteomes" id="UP000815325"/>
    </source>
</evidence>
<comment type="caution">
    <text evidence="2">The sequence shown here is derived from an EMBL/GenBank/DDBJ whole genome shotgun (WGS) entry which is preliminary data.</text>
</comment>
<accession>A0ABQ7H170</accession>
<protein>
    <submittedName>
        <fullName evidence="2">Uncharacterized protein</fullName>
    </submittedName>
</protein>
<keyword evidence="1" id="KW-0175">Coiled coil</keyword>
<sequence>MHTELCPNHFLSFLATFEQQAGPSTGAQGSSSAEQGLAIQQGLDSITQGNVVKDVLACVMELTQANPLFLQVVNTITQVMLAKPECRHIACFVVEACLRRPSCLPRAAECLIRQPECGLVLLYWELQVEEHAAKMAAPAAAEASAAQLASSQAEVEKLQEQGKAQAEALAAAEAAAQSAAAQLACSQAEVEKLKELSAAQAEALQAAAVAAGQLRQACQQEMDGMQRTRKEYEEQVEQLKAGASSSAAQALAAEQQKYAQLEREMARATAEQAEELSAAKHKCKHCRVNVIPSSLPQGAQQGGLQGLEPKHG</sequence>
<organism evidence="2 3">
    <name type="scientific">Dunaliella salina</name>
    <name type="common">Green alga</name>
    <name type="synonym">Protococcus salinus</name>
    <dbReference type="NCBI Taxonomy" id="3046"/>
    <lineage>
        <taxon>Eukaryota</taxon>
        <taxon>Viridiplantae</taxon>
        <taxon>Chlorophyta</taxon>
        <taxon>core chlorophytes</taxon>
        <taxon>Chlorophyceae</taxon>
        <taxon>CS clade</taxon>
        <taxon>Chlamydomonadales</taxon>
        <taxon>Dunaliellaceae</taxon>
        <taxon>Dunaliella</taxon>
    </lineage>
</organism>
<proteinExistence type="predicted"/>
<feature type="coiled-coil region" evidence="1">
    <location>
        <begin position="141"/>
        <end position="278"/>
    </location>
</feature>
<dbReference type="Proteomes" id="UP000815325">
    <property type="component" value="Unassembled WGS sequence"/>
</dbReference>
<keyword evidence="3" id="KW-1185">Reference proteome</keyword>
<gene>
    <name evidence="2" type="ORF">DUNSADRAFT_16120</name>
</gene>
<dbReference type="EMBL" id="MU069508">
    <property type="protein sequence ID" value="KAF5840605.1"/>
    <property type="molecule type" value="Genomic_DNA"/>
</dbReference>
<evidence type="ECO:0000256" key="1">
    <source>
        <dbReference type="SAM" id="Coils"/>
    </source>
</evidence>